<evidence type="ECO:0000259" key="5">
    <source>
        <dbReference type="PROSITE" id="PS50835"/>
    </source>
</evidence>
<dbReference type="InterPro" id="IPR019482">
    <property type="entry name" value="IL-12_beta_cen-dom"/>
</dbReference>
<reference evidence="6" key="3">
    <citation type="submission" date="2025-08" db="UniProtKB">
        <authorList>
            <consortium name="Ensembl"/>
        </authorList>
    </citation>
    <scope>IDENTIFICATION</scope>
</reference>
<dbReference type="Ensembl" id="ENSELUT00000034448.3">
    <property type="protein sequence ID" value="ENSELUP00000041347.2"/>
    <property type="gene ID" value="ENSELUG00000022176.3"/>
</dbReference>
<dbReference type="GeneTree" id="ENSGT00390000012630"/>
<dbReference type="GO" id="GO:0004896">
    <property type="term" value="F:cytokine receptor activity"/>
    <property type="evidence" value="ECO:0007669"/>
    <property type="project" value="UniProtKB-UniRule"/>
</dbReference>
<comment type="subunit">
    <text evidence="4">Heterodimer with IL12A; disulfide-linked. The heterodimer is known as interleukin IL-12.</text>
</comment>
<dbReference type="OMA" id="SWEKPCT"/>
<dbReference type="InParanoid" id="A0A3P9AKQ1"/>
<sequence>MYMLLLSVLHVVLRVASGSHHETIETLMPNVLVLNVDLKDFIERDVDLSCGDAYQDPDITWMKSGRRVGVGNKITVKVEEMLAGNYSCHGRDGVYLNHTLVLVQDRQPHGGPRRILESHDKDKIEYIRCFARNYSGVFHCSWKKNVHWTSASVILVQAARFSGSNISCYVDGDGAGMICQDLDSCPFGEEVSRINLTVYFRKNYLLEEYTTTPFLIREIVRPDRVHSIEVNGDKFHWKAPMTWSSPCSYFPLLFQVKAVDCGESCDSDREVIMKAVTMNHTFDILSYEDRYRFCIQAKDELVDSPWSQWAYFELNEE</sequence>
<dbReference type="Bgee" id="ENSELUG00000022176">
    <property type="expression patterns" value="Expressed in pharyngeal gill and 10 other cell types or tissues"/>
</dbReference>
<protein>
    <recommendedName>
        <fullName evidence="4">Interleukin-12 subunit beta</fullName>
        <shortName evidence="4">IL-12B</shortName>
    </recommendedName>
    <alternativeName>
        <fullName evidence="4">Cytotoxic lymphocyte maturation factor 40 kDa subunit</fullName>
    </alternativeName>
    <alternativeName>
        <fullName evidence="4">IL-12 subunit p40</fullName>
    </alternativeName>
</protein>
<dbReference type="InterPro" id="IPR013783">
    <property type="entry name" value="Ig-like_fold"/>
</dbReference>
<dbReference type="InterPro" id="IPR036116">
    <property type="entry name" value="FN3_sf"/>
</dbReference>
<evidence type="ECO:0000256" key="2">
    <source>
        <dbReference type="ARBA" id="ARBA00023157"/>
    </source>
</evidence>
<dbReference type="SUPFAM" id="SSF49265">
    <property type="entry name" value="Fibronectin type III"/>
    <property type="match status" value="2"/>
</dbReference>
<accession>A0A3P9AKQ1</accession>
<comment type="similarity">
    <text evidence="4">Belongs to the IL-12B family.</text>
</comment>
<keyword evidence="1 4" id="KW-0732">Signal</keyword>
<keyword evidence="3 4" id="KW-0325">Glycoprotein</keyword>
<name>A0A3P9AKQ1_ESOLU</name>
<proteinExistence type="inferred from homology"/>
<keyword evidence="4" id="KW-0393">Immunoglobulin domain</keyword>
<dbReference type="InterPro" id="IPR050676">
    <property type="entry name" value="IL-12"/>
</dbReference>
<dbReference type="STRING" id="8010.ENSELUP00000041347"/>
<dbReference type="PANTHER" id="PTHR48485">
    <property type="entry name" value="INTERLEUKIN-12 SUBUNIT BETA-RELATED"/>
    <property type="match status" value="1"/>
</dbReference>
<dbReference type="InterPro" id="IPR015528">
    <property type="entry name" value="IL-12_beta"/>
</dbReference>
<dbReference type="GO" id="GO:0005615">
    <property type="term" value="C:extracellular space"/>
    <property type="evidence" value="ECO:0007669"/>
    <property type="project" value="UniProtKB-KW"/>
</dbReference>
<comment type="subcellular location">
    <subcellularLocation>
        <location evidence="4">Secreted</location>
    </subcellularLocation>
</comment>
<feature type="domain" description="Ig-like" evidence="5">
    <location>
        <begin position="29"/>
        <end position="88"/>
    </location>
</feature>
<keyword evidence="4" id="KW-0202">Cytokine</keyword>
<dbReference type="Gene3D" id="2.60.40.10">
    <property type="entry name" value="Immunoglobulins"/>
    <property type="match status" value="2"/>
</dbReference>
<keyword evidence="4" id="KW-0964">Secreted</keyword>
<evidence type="ECO:0000256" key="4">
    <source>
        <dbReference type="RuleBase" id="RU281113"/>
    </source>
</evidence>
<feature type="signal peptide" evidence="4">
    <location>
        <begin position="1"/>
        <end position="18"/>
    </location>
</feature>
<dbReference type="InterPro" id="IPR007110">
    <property type="entry name" value="Ig-like_dom"/>
</dbReference>
<organism evidence="6 7">
    <name type="scientific">Esox lucius</name>
    <name type="common">Northern pike</name>
    <dbReference type="NCBI Taxonomy" id="8010"/>
    <lineage>
        <taxon>Eukaryota</taxon>
        <taxon>Metazoa</taxon>
        <taxon>Chordata</taxon>
        <taxon>Craniata</taxon>
        <taxon>Vertebrata</taxon>
        <taxon>Euteleostomi</taxon>
        <taxon>Actinopterygii</taxon>
        <taxon>Neopterygii</taxon>
        <taxon>Teleostei</taxon>
        <taxon>Protacanthopterygii</taxon>
        <taxon>Esociformes</taxon>
        <taxon>Esocidae</taxon>
        <taxon>Esox</taxon>
    </lineage>
</organism>
<dbReference type="PROSITE" id="PS50835">
    <property type="entry name" value="IG_LIKE"/>
    <property type="match status" value="1"/>
</dbReference>
<reference evidence="7" key="1">
    <citation type="journal article" date="2014" name="PLoS ONE">
        <title>The genome and linkage map of the northern pike (Esox lucius): conserved synteny revealed between the salmonid sister group and the Neoteleostei.</title>
        <authorList>
            <person name="Rondeau E.B."/>
            <person name="Minkley D.R."/>
            <person name="Leong J.S."/>
            <person name="Messmer A.M."/>
            <person name="Jantzen J.R."/>
            <person name="von Schalburg K.R."/>
            <person name="Lemon C."/>
            <person name="Bird N.H."/>
            <person name="Koop B.F."/>
        </authorList>
    </citation>
    <scope>NUCLEOTIDE SEQUENCE</scope>
</reference>
<dbReference type="Proteomes" id="UP000265140">
    <property type="component" value="Chromosome 7"/>
</dbReference>
<dbReference type="PRINTS" id="PR01928">
    <property type="entry name" value="INTRLEUKN12B"/>
</dbReference>
<dbReference type="PANTHER" id="PTHR48485:SF4">
    <property type="entry name" value="INTERLEUKIN-12 SUBUNIT BETA"/>
    <property type="match status" value="1"/>
</dbReference>
<gene>
    <name evidence="4" type="primary">IL12B</name>
</gene>
<dbReference type="GO" id="GO:0005125">
    <property type="term" value="F:cytokine activity"/>
    <property type="evidence" value="ECO:0007669"/>
    <property type="project" value="UniProtKB-KW"/>
</dbReference>
<dbReference type="AlphaFoldDB" id="A0A3P9AKQ1"/>
<dbReference type="Pfam" id="PF10420">
    <property type="entry name" value="IL12p40_C"/>
    <property type="match status" value="1"/>
</dbReference>
<feature type="chain" id="PRO_5044043597" description="Interleukin-12 subunit beta" evidence="4">
    <location>
        <begin position="19"/>
        <end position="317"/>
    </location>
</feature>
<dbReference type="OrthoDB" id="8670716at2759"/>
<keyword evidence="2" id="KW-1015">Disulfide bond</keyword>
<evidence type="ECO:0000256" key="1">
    <source>
        <dbReference type="ARBA" id="ARBA00022729"/>
    </source>
</evidence>
<reference evidence="6" key="4">
    <citation type="submission" date="2025-09" db="UniProtKB">
        <authorList>
            <consortium name="Ensembl"/>
        </authorList>
    </citation>
    <scope>IDENTIFICATION</scope>
</reference>
<evidence type="ECO:0000313" key="7">
    <source>
        <dbReference type="Proteomes" id="UP000265140"/>
    </source>
</evidence>
<evidence type="ECO:0000313" key="6">
    <source>
        <dbReference type="Ensembl" id="ENSELUP00000041347.2"/>
    </source>
</evidence>
<reference evidence="6" key="2">
    <citation type="submission" date="2020-02" db="EMBL/GenBank/DDBJ databases">
        <title>Esox lucius (northern pike) genome, fEsoLuc1, primary haplotype.</title>
        <authorList>
            <person name="Myers G."/>
            <person name="Karagic N."/>
            <person name="Meyer A."/>
            <person name="Pippel M."/>
            <person name="Reichard M."/>
            <person name="Winkler S."/>
            <person name="Tracey A."/>
            <person name="Sims Y."/>
            <person name="Howe K."/>
            <person name="Rhie A."/>
            <person name="Formenti G."/>
            <person name="Durbin R."/>
            <person name="Fedrigo O."/>
            <person name="Jarvis E.D."/>
        </authorList>
    </citation>
    <scope>NUCLEOTIDE SEQUENCE [LARGE SCALE GENOMIC DNA]</scope>
</reference>
<keyword evidence="7" id="KW-1185">Reference proteome</keyword>
<evidence type="ECO:0000256" key="3">
    <source>
        <dbReference type="ARBA" id="ARBA00023180"/>
    </source>
</evidence>